<dbReference type="InterPro" id="IPR005174">
    <property type="entry name" value="KIB1-4_b-propeller"/>
</dbReference>
<proteinExistence type="predicted"/>
<evidence type="ECO:0000313" key="3">
    <source>
        <dbReference type="EMBL" id="OMO68662.1"/>
    </source>
</evidence>
<evidence type="ECO:0000259" key="2">
    <source>
        <dbReference type="Pfam" id="PF03478"/>
    </source>
</evidence>
<dbReference type="AlphaFoldDB" id="A0A1R3HED7"/>
<dbReference type="InterPro" id="IPR001810">
    <property type="entry name" value="F-box_dom"/>
</dbReference>
<sequence length="671" mass="78163">MGTRRIDLEKLCKESAVSSTQGWLAGQILIKSCLSRKKKKKQTKYRYLCSLQNINTSEDKILLPILPRDFTYCTKHLITAPPHTDQPCYVFSFVANRPILFYWRPGDKNWTSLIYAENQHQGIHDAINCDGKLYVLYDNTELCEIVFTDSGEASLRRYGWTWILPPRSSLFYEYRLVESDGEVFAVGTKSIFDINVFKMDSDVNLWCKVSMLNAGTSFAFYTNLSASFSASQLRVKENSIFFTEPEFSIENDIVVSNHKDDNDDPCLFSFNLLDMSLSLWSRTKHALGTPQHQMAMYLMRCRFPEKSKGRTTKYKGGQIRFIQASYKDRYYNRDIVESRILNIPEDVRSYIFQRLTSVYDWINFRAMCKEWRSLVHPIQWTPNHSHLPFEYPWLMYPHEKRRGMYNFYDPVGNFMHSICIPQLDHCKVCFSHKGWLLVTKLPTSIFFLEPFTSTIIPLPNLMEDCWFDAFCFSGAPTSMDWQIFAISYSIPESFFITCHLRSGQGHWSVQFMHCTAISHPCFSNLVFDGQYFCYLGNNGNVVCFNEHNLQHPIVKGSSSKAFMSNYWRRFLVCSGDEMLSVWIHKFRDSLHVFKLNSQGDKWVEIESVDKKSLYVSQTASLAVEAKTPRMRDTVQLCMFSEIHGHDKNKNISFSLKDQTSISTMALRDIHH</sequence>
<dbReference type="PANTHER" id="PTHR33127:SF87">
    <property type="entry name" value="DUF295 DOMAIN-CONTAINING PROTEIN"/>
    <property type="match status" value="1"/>
</dbReference>
<dbReference type="InterPro" id="IPR036322">
    <property type="entry name" value="WD40_repeat_dom_sf"/>
</dbReference>
<organism evidence="3 4">
    <name type="scientific">Corchorus olitorius</name>
    <dbReference type="NCBI Taxonomy" id="93759"/>
    <lineage>
        <taxon>Eukaryota</taxon>
        <taxon>Viridiplantae</taxon>
        <taxon>Streptophyta</taxon>
        <taxon>Embryophyta</taxon>
        <taxon>Tracheophyta</taxon>
        <taxon>Spermatophyta</taxon>
        <taxon>Magnoliopsida</taxon>
        <taxon>eudicotyledons</taxon>
        <taxon>Gunneridae</taxon>
        <taxon>Pentapetalae</taxon>
        <taxon>rosids</taxon>
        <taxon>malvids</taxon>
        <taxon>Malvales</taxon>
        <taxon>Malvaceae</taxon>
        <taxon>Grewioideae</taxon>
        <taxon>Apeibeae</taxon>
        <taxon>Corchorus</taxon>
    </lineage>
</organism>
<name>A0A1R3HED7_9ROSI</name>
<feature type="domain" description="F-box" evidence="1">
    <location>
        <begin position="340"/>
        <end position="375"/>
    </location>
</feature>
<reference evidence="4" key="1">
    <citation type="submission" date="2013-09" db="EMBL/GenBank/DDBJ databases">
        <title>Corchorus olitorius genome sequencing.</title>
        <authorList>
            <person name="Alam M."/>
            <person name="Haque M.S."/>
            <person name="Islam M.S."/>
            <person name="Emdad E.M."/>
            <person name="Islam M.M."/>
            <person name="Ahmed B."/>
            <person name="Halim A."/>
            <person name="Hossen Q.M.M."/>
            <person name="Hossain M.Z."/>
            <person name="Ahmed R."/>
            <person name="Khan M.M."/>
            <person name="Islam R."/>
            <person name="Rashid M.M."/>
            <person name="Khan S.A."/>
            <person name="Rahman M.S."/>
            <person name="Alam M."/>
            <person name="Yahiya A.S."/>
            <person name="Khan M.S."/>
            <person name="Azam M.S."/>
            <person name="Haque T."/>
            <person name="Lashkar M.Z.H."/>
            <person name="Akhand A.I."/>
            <person name="Morshed G."/>
            <person name="Roy S."/>
            <person name="Uddin K.S."/>
            <person name="Rabeya T."/>
            <person name="Hossain A.S."/>
            <person name="Chowdhury A."/>
            <person name="Snigdha A.R."/>
            <person name="Mortoza M.S."/>
            <person name="Matin S.A."/>
            <person name="Hoque S.M.E."/>
            <person name="Islam M.K."/>
            <person name="Roy D.K."/>
            <person name="Haider R."/>
            <person name="Moosa M.M."/>
            <person name="Elias S.M."/>
            <person name="Hasan A.M."/>
            <person name="Jahan S."/>
            <person name="Shafiuddin M."/>
            <person name="Mahmood N."/>
            <person name="Shommy N.S."/>
        </authorList>
    </citation>
    <scope>NUCLEOTIDE SEQUENCE [LARGE SCALE GENOMIC DNA]</scope>
    <source>
        <strain evidence="4">cv. O-4</strain>
    </source>
</reference>
<keyword evidence="4" id="KW-1185">Reference proteome</keyword>
<feature type="domain" description="KIB1-4 beta-propeller" evidence="2">
    <location>
        <begin position="413"/>
        <end position="627"/>
    </location>
</feature>
<dbReference type="Pfam" id="PF03478">
    <property type="entry name" value="Beta-prop_KIB1-4"/>
    <property type="match status" value="2"/>
</dbReference>
<dbReference type="SUPFAM" id="SSF50978">
    <property type="entry name" value="WD40 repeat-like"/>
    <property type="match status" value="1"/>
</dbReference>
<protein>
    <recommendedName>
        <fullName evidence="5">F-box domain-containing protein</fullName>
    </recommendedName>
</protein>
<evidence type="ECO:0008006" key="5">
    <source>
        <dbReference type="Google" id="ProtNLM"/>
    </source>
</evidence>
<dbReference type="PANTHER" id="PTHR33127">
    <property type="entry name" value="TRANSMEMBRANE PROTEIN"/>
    <property type="match status" value="1"/>
</dbReference>
<dbReference type="Proteomes" id="UP000187203">
    <property type="component" value="Unassembled WGS sequence"/>
</dbReference>
<evidence type="ECO:0000313" key="4">
    <source>
        <dbReference type="Proteomes" id="UP000187203"/>
    </source>
</evidence>
<dbReference type="Pfam" id="PF00646">
    <property type="entry name" value="F-box"/>
    <property type="match status" value="1"/>
</dbReference>
<evidence type="ECO:0000259" key="1">
    <source>
        <dbReference type="Pfam" id="PF00646"/>
    </source>
</evidence>
<gene>
    <name evidence="3" type="ORF">COLO4_29491</name>
</gene>
<accession>A0A1R3HED7</accession>
<comment type="caution">
    <text evidence="3">The sequence shown here is derived from an EMBL/GenBank/DDBJ whole genome shotgun (WGS) entry which is preliminary data.</text>
</comment>
<feature type="domain" description="KIB1-4 beta-propeller" evidence="2">
    <location>
        <begin position="5"/>
        <end position="253"/>
    </location>
</feature>
<dbReference type="EMBL" id="AWUE01020368">
    <property type="protein sequence ID" value="OMO68662.1"/>
    <property type="molecule type" value="Genomic_DNA"/>
</dbReference>
<dbReference type="InterPro" id="IPR036047">
    <property type="entry name" value="F-box-like_dom_sf"/>
</dbReference>
<dbReference type="SUPFAM" id="SSF81383">
    <property type="entry name" value="F-box domain"/>
    <property type="match status" value="1"/>
</dbReference>
<dbReference type="OrthoDB" id="909419at2759"/>